<dbReference type="GO" id="GO:0016757">
    <property type="term" value="F:glycosyltransferase activity"/>
    <property type="evidence" value="ECO:0007669"/>
    <property type="project" value="UniProtKB-KW"/>
</dbReference>
<gene>
    <name evidence="6" type="ORF">SAMN06295987_11414</name>
</gene>
<dbReference type="InterPro" id="IPR001296">
    <property type="entry name" value="Glyco_trans_1"/>
</dbReference>
<proteinExistence type="inferred from homology"/>
<dbReference type="PANTHER" id="PTHR12526:SF640">
    <property type="entry name" value="COLANIC ACID BIOSYNTHESIS GLYCOSYLTRANSFERASE WCAL-RELATED"/>
    <property type="match status" value="1"/>
</dbReference>
<evidence type="ECO:0000313" key="6">
    <source>
        <dbReference type="EMBL" id="SLK11298.1"/>
    </source>
</evidence>
<name>A0A1U6ITF4_9SPHN</name>
<dbReference type="STRING" id="428990.SAMN06295987_11414"/>
<feature type="domain" description="Glycosyl transferase family 1" evidence="4">
    <location>
        <begin position="263"/>
        <end position="426"/>
    </location>
</feature>
<evidence type="ECO:0000256" key="3">
    <source>
        <dbReference type="ARBA" id="ARBA00022679"/>
    </source>
</evidence>
<dbReference type="Proteomes" id="UP000190989">
    <property type="component" value="Unassembled WGS sequence"/>
</dbReference>
<keyword evidence="7" id="KW-1185">Reference proteome</keyword>
<dbReference type="SUPFAM" id="SSF53756">
    <property type="entry name" value="UDP-Glycosyltransferase/glycogen phosphorylase"/>
    <property type="match status" value="1"/>
</dbReference>
<dbReference type="EMBL" id="FVZE01000014">
    <property type="protein sequence ID" value="SLK11298.1"/>
    <property type="molecule type" value="Genomic_DNA"/>
</dbReference>
<dbReference type="InterPro" id="IPR028098">
    <property type="entry name" value="Glyco_trans_4-like_N"/>
</dbReference>
<evidence type="ECO:0000256" key="1">
    <source>
        <dbReference type="ARBA" id="ARBA00009481"/>
    </source>
</evidence>
<evidence type="ECO:0000259" key="5">
    <source>
        <dbReference type="Pfam" id="PF13439"/>
    </source>
</evidence>
<dbReference type="Gene3D" id="3.40.50.2000">
    <property type="entry name" value="Glycogen Phosphorylase B"/>
    <property type="match status" value="2"/>
</dbReference>
<dbReference type="PANTHER" id="PTHR12526">
    <property type="entry name" value="GLYCOSYLTRANSFERASE"/>
    <property type="match status" value="1"/>
</dbReference>
<comment type="similarity">
    <text evidence="1">Belongs to the glycosyltransferase group 1 family. Glycosyltransferase 4 subfamily.</text>
</comment>
<protein>
    <submittedName>
        <fullName evidence="6">Colanic acid/amylovoran biosynthesis glycosyltransferase</fullName>
    </submittedName>
</protein>
<keyword evidence="3 6" id="KW-0808">Transferase</keyword>
<keyword evidence="2" id="KW-0328">Glycosyltransferase</keyword>
<accession>A0A1U6ITF4</accession>
<dbReference type="AlphaFoldDB" id="A0A1U6ITF4"/>
<sequence length="453" mass="49239">MQSNRGAPSLAVCEPASDEARPLIAGASAGRAAVDHDALGLKVVYLVRRFPVRSQTFVTNEIIDHLRAGADVHVVALEGPDSADFPLEELDPQIRPRVTYLDVPRTNRARLGAVLQGLLRKPGSFRLALRALLQSREEGKHAALGTLLFAMRLARTLESARIVHCHFGNVGRIAAMILRLGRWQTRLVTTFHGYDVSKQAYQPLSRYYAPLIERGDLMLTVNSIWAERLKAAGADPARVHVHHMGINPNTIEGIGIARPDPAKVEFCMVGRMVPKKGHNVALRALAMLRRRRPELAISFVLVGEGPLLESLKAQAKADDLEDMAVFLGALGHESSLAAIGAADVFVLPSRTAEDGDMEGIPVVLMEAMALGKPVISTRHSGIPELIEDGVSGLLADENDPAGIAAAMERLVADAQLRHRLGTSARQTVMAEFNEVTQGERLRQLYVDLARSEP</sequence>
<evidence type="ECO:0000313" key="7">
    <source>
        <dbReference type="Proteomes" id="UP000190989"/>
    </source>
</evidence>
<evidence type="ECO:0000259" key="4">
    <source>
        <dbReference type="Pfam" id="PF00534"/>
    </source>
</evidence>
<dbReference type="Pfam" id="PF00534">
    <property type="entry name" value="Glycos_transf_1"/>
    <property type="match status" value="1"/>
</dbReference>
<reference evidence="7" key="1">
    <citation type="submission" date="2017-02" db="EMBL/GenBank/DDBJ databases">
        <authorList>
            <person name="Varghese N."/>
            <person name="Submissions S."/>
        </authorList>
    </citation>
    <scope>NUCLEOTIDE SEQUENCE [LARGE SCALE GENOMIC DNA]</scope>
    <source>
        <strain evidence="7">SM117</strain>
    </source>
</reference>
<evidence type="ECO:0000256" key="2">
    <source>
        <dbReference type="ARBA" id="ARBA00022676"/>
    </source>
</evidence>
<organism evidence="6 7">
    <name type="scientific">Novosphingobium mathurense</name>
    <dbReference type="NCBI Taxonomy" id="428990"/>
    <lineage>
        <taxon>Bacteria</taxon>
        <taxon>Pseudomonadati</taxon>
        <taxon>Pseudomonadota</taxon>
        <taxon>Alphaproteobacteria</taxon>
        <taxon>Sphingomonadales</taxon>
        <taxon>Sphingomonadaceae</taxon>
        <taxon>Novosphingobium</taxon>
    </lineage>
</organism>
<feature type="domain" description="Glycosyltransferase subfamily 4-like N-terminal" evidence="5">
    <location>
        <begin position="143"/>
        <end position="249"/>
    </location>
</feature>
<dbReference type="Pfam" id="PF13439">
    <property type="entry name" value="Glyco_transf_4"/>
    <property type="match status" value="1"/>
</dbReference>